<dbReference type="AlphaFoldDB" id="A0A5C6JYG8"/>
<dbReference type="RefSeq" id="WP_146464608.1">
    <property type="nucleotide sequence ID" value="NZ_VOGW01000049.1"/>
</dbReference>
<comment type="caution">
    <text evidence="3">The sequence shown here is derived from an EMBL/GenBank/DDBJ whole genome shotgun (WGS) entry which is preliminary data.</text>
</comment>
<evidence type="ECO:0000313" key="3">
    <source>
        <dbReference type="EMBL" id="TWV53784.1"/>
    </source>
</evidence>
<proteinExistence type="predicted"/>
<gene>
    <name evidence="3" type="ORF">FRZ03_08870</name>
</gene>
<dbReference type="Proteomes" id="UP000320481">
    <property type="component" value="Unassembled WGS sequence"/>
</dbReference>
<evidence type="ECO:0000313" key="4">
    <source>
        <dbReference type="Proteomes" id="UP000320481"/>
    </source>
</evidence>
<dbReference type="EMBL" id="VOGW01000049">
    <property type="protein sequence ID" value="TWV53784.1"/>
    <property type="molecule type" value="Genomic_DNA"/>
</dbReference>
<organism evidence="3 4">
    <name type="scientific">Streptomyces misionensis</name>
    <dbReference type="NCBI Taxonomy" id="67331"/>
    <lineage>
        <taxon>Bacteria</taxon>
        <taxon>Bacillati</taxon>
        <taxon>Actinomycetota</taxon>
        <taxon>Actinomycetes</taxon>
        <taxon>Kitasatosporales</taxon>
        <taxon>Streptomycetaceae</taxon>
        <taxon>Streptomyces</taxon>
    </lineage>
</organism>
<keyword evidence="4" id="KW-1185">Reference proteome</keyword>
<name>A0A5C6JYG8_9ACTN</name>
<feature type="signal peptide" evidence="2">
    <location>
        <begin position="1"/>
        <end position="25"/>
    </location>
</feature>
<evidence type="ECO:0000256" key="1">
    <source>
        <dbReference type="SAM" id="MobiDB-lite"/>
    </source>
</evidence>
<protein>
    <recommendedName>
        <fullName evidence="5">Secreted protein</fullName>
    </recommendedName>
</protein>
<keyword evidence="2" id="KW-0732">Signal</keyword>
<feature type="chain" id="PRO_5039013666" description="Secreted protein" evidence="2">
    <location>
        <begin position="26"/>
        <end position="158"/>
    </location>
</feature>
<evidence type="ECO:0000256" key="2">
    <source>
        <dbReference type="SAM" id="SignalP"/>
    </source>
</evidence>
<feature type="region of interest" description="Disordered" evidence="1">
    <location>
        <begin position="25"/>
        <end position="60"/>
    </location>
</feature>
<reference evidence="3" key="1">
    <citation type="journal article" date="2019" name="Microbiol. Resour. Announc.">
        <title>Draft Genomic Sequences of Streptomyces misionensis and Streptomyces albidoflavus, bacteria applied for phytopathogen biocontrol.</title>
        <authorList>
            <person name="Pylro V."/>
            <person name="Dias A."/>
            <person name="Andreote F."/>
            <person name="Varani A."/>
            <person name="Andreote C."/>
            <person name="Bernardo E."/>
            <person name="Martins T."/>
        </authorList>
    </citation>
    <scope>NUCLEOTIDE SEQUENCE [LARGE SCALE GENOMIC DNA]</scope>
    <source>
        <strain evidence="3">66</strain>
    </source>
</reference>
<evidence type="ECO:0008006" key="5">
    <source>
        <dbReference type="Google" id="ProtNLM"/>
    </source>
</evidence>
<sequence length="158" mass="16432">MPLFATSGTAVTVVAALLLATPAGAAAAPRTPPARHTTADSCGPSVNPNSYIPSARRHNGPAVKIGSTKIQLRYGNRPGGPRYYWATITHASRGDNVALHWHIESDSWYDSGVCSATVHSGGSQNTRAVKDVHGGGVHLEAQACGKHAGHNKCAPPRP</sequence>
<accession>A0A5C6JYG8</accession>